<name>A0AAN8YER9_SOLBU</name>
<dbReference type="GO" id="GO:0005829">
    <property type="term" value="C:cytosol"/>
    <property type="evidence" value="ECO:0007669"/>
    <property type="project" value="TreeGrafter"/>
</dbReference>
<evidence type="ECO:0000313" key="2">
    <source>
        <dbReference type="Proteomes" id="UP001371456"/>
    </source>
</evidence>
<dbReference type="PANTHER" id="PTHR10344">
    <property type="entry name" value="THYMIDYLATE KINASE"/>
    <property type="match status" value="1"/>
</dbReference>
<dbReference type="EMBL" id="JBANQN010000005">
    <property type="protein sequence ID" value="KAK6789732.1"/>
    <property type="molecule type" value="Genomic_DNA"/>
</dbReference>
<sequence length="114" mass="12959">MENKEISVQEEIQVISSYLANKAQLDDHAIHLLFSANRWEKRLLMEDMLRSGITLIAPEIGLLAPDLVVYDISSEKAGVRGGYGGERYGQLEFHKKVAKSYLTLHDSSWKVIQR</sequence>
<dbReference type="GO" id="GO:0004550">
    <property type="term" value="F:nucleoside diphosphate kinase activity"/>
    <property type="evidence" value="ECO:0007669"/>
    <property type="project" value="TreeGrafter"/>
</dbReference>
<accession>A0AAN8YER9</accession>
<dbReference type="AlphaFoldDB" id="A0AAN8YER9"/>
<dbReference type="Gene3D" id="3.40.50.300">
    <property type="entry name" value="P-loop containing nucleotide triphosphate hydrolases"/>
    <property type="match status" value="2"/>
</dbReference>
<dbReference type="InterPro" id="IPR027417">
    <property type="entry name" value="P-loop_NTPase"/>
</dbReference>
<dbReference type="GO" id="GO:0006233">
    <property type="term" value="P:dTDP biosynthetic process"/>
    <property type="evidence" value="ECO:0007669"/>
    <property type="project" value="TreeGrafter"/>
</dbReference>
<dbReference type="PANTHER" id="PTHR10344:SF1">
    <property type="entry name" value="THYMIDYLATE KINASE"/>
    <property type="match status" value="1"/>
</dbReference>
<dbReference type="GO" id="GO:0004798">
    <property type="term" value="F:dTMP kinase activity"/>
    <property type="evidence" value="ECO:0007669"/>
    <property type="project" value="TreeGrafter"/>
</dbReference>
<keyword evidence="2" id="KW-1185">Reference proteome</keyword>
<organism evidence="1 2">
    <name type="scientific">Solanum bulbocastanum</name>
    <name type="common">Wild potato</name>
    <dbReference type="NCBI Taxonomy" id="147425"/>
    <lineage>
        <taxon>Eukaryota</taxon>
        <taxon>Viridiplantae</taxon>
        <taxon>Streptophyta</taxon>
        <taxon>Embryophyta</taxon>
        <taxon>Tracheophyta</taxon>
        <taxon>Spermatophyta</taxon>
        <taxon>Magnoliopsida</taxon>
        <taxon>eudicotyledons</taxon>
        <taxon>Gunneridae</taxon>
        <taxon>Pentapetalae</taxon>
        <taxon>asterids</taxon>
        <taxon>lamiids</taxon>
        <taxon>Solanales</taxon>
        <taxon>Solanaceae</taxon>
        <taxon>Solanoideae</taxon>
        <taxon>Solaneae</taxon>
        <taxon>Solanum</taxon>
    </lineage>
</organism>
<dbReference type="GO" id="GO:0006227">
    <property type="term" value="P:dUDP biosynthetic process"/>
    <property type="evidence" value="ECO:0007669"/>
    <property type="project" value="TreeGrafter"/>
</dbReference>
<dbReference type="Proteomes" id="UP001371456">
    <property type="component" value="Unassembled WGS sequence"/>
</dbReference>
<evidence type="ECO:0000313" key="1">
    <source>
        <dbReference type="EMBL" id="KAK6789732.1"/>
    </source>
</evidence>
<gene>
    <name evidence="1" type="ORF">RDI58_013532</name>
</gene>
<dbReference type="GO" id="GO:0006235">
    <property type="term" value="P:dTTP biosynthetic process"/>
    <property type="evidence" value="ECO:0007669"/>
    <property type="project" value="TreeGrafter"/>
</dbReference>
<proteinExistence type="predicted"/>
<comment type="caution">
    <text evidence="1">The sequence shown here is derived from an EMBL/GenBank/DDBJ whole genome shotgun (WGS) entry which is preliminary data.</text>
</comment>
<protein>
    <submittedName>
        <fullName evidence="1">Uncharacterized protein</fullName>
    </submittedName>
</protein>
<dbReference type="GO" id="GO:0005634">
    <property type="term" value="C:nucleus"/>
    <property type="evidence" value="ECO:0007669"/>
    <property type="project" value="TreeGrafter"/>
</dbReference>
<reference evidence="1 2" key="1">
    <citation type="submission" date="2024-02" db="EMBL/GenBank/DDBJ databases">
        <title>de novo genome assembly of Solanum bulbocastanum strain 11H21.</title>
        <authorList>
            <person name="Hosaka A.J."/>
        </authorList>
    </citation>
    <scope>NUCLEOTIDE SEQUENCE [LARGE SCALE GENOMIC DNA]</scope>
    <source>
        <tissue evidence="1">Young leaves</tissue>
    </source>
</reference>
<dbReference type="GO" id="GO:0005739">
    <property type="term" value="C:mitochondrion"/>
    <property type="evidence" value="ECO:0007669"/>
    <property type="project" value="TreeGrafter"/>
</dbReference>